<organism evidence="2 3">
    <name type="scientific">Virgisporangium aliadipatigenens</name>
    <dbReference type="NCBI Taxonomy" id="741659"/>
    <lineage>
        <taxon>Bacteria</taxon>
        <taxon>Bacillati</taxon>
        <taxon>Actinomycetota</taxon>
        <taxon>Actinomycetes</taxon>
        <taxon>Micromonosporales</taxon>
        <taxon>Micromonosporaceae</taxon>
        <taxon>Virgisporangium</taxon>
    </lineage>
</organism>
<name>A0A8J3YIE8_9ACTN</name>
<evidence type="ECO:0000256" key="1">
    <source>
        <dbReference type="SAM" id="MobiDB-lite"/>
    </source>
</evidence>
<feature type="region of interest" description="Disordered" evidence="1">
    <location>
        <begin position="1"/>
        <end position="27"/>
    </location>
</feature>
<dbReference type="Proteomes" id="UP000619260">
    <property type="component" value="Unassembled WGS sequence"/>
</dbReference>
<dbReference type="EMBL" id="BOPF01000004">
    <property type="protein sequence ID" value="GIJ44513.1"/>
    <property type="molecule type" value="Genomic_DNA"/>
</dbReference>
<proteinExistence type="predicted"/>
<dbReference type="RefSeq" id="WP_203898088.1">
    <property type="nucleotide sequence ID" value="NZ_BOPF01000004.1"/>
</dbReference>
<sequence length="116" mass="12210">MNPEPFDDSDSTNNYCDSGNTPASDAPVDDDTANWGCDLCLGGFVPAGTHPILGLVYEACPHCNERCRCCDGNGLFPADTTCPHCLSDALDSVGYVAVFCHTCAGVIAVYPKEVTT</sequence>
<gene>
    <name evidence="2" type="ORF">Val02_13990</name>
</gene>
<feature type="compositionally biased region" description="Polar residues" evidence="1">
    <location>
        <begin position="11"/>
        <end position="23"/>
    </location>
</feature>
<comment type="caution">
    <text evidence="2">The sequence shown here is derived from an EMBL/GenBank/DDBJ whole genome shotgun (WGS) entry which is preliminary data.</text>
</comment>
<accession>A0A8J3YIE8</accession>
<evidence type="ECO:0000313" key="3">
    <source>
        <dbReference type="Proteomes" id="UP000619260"/>
    </source>
</evidence>
<protein>
    <submittedName>
        <fullName evidence="2">Uncharacterized protein</fullName>
    </submittedName>
</protein>
<evidence type="ECO:0000313" key="2">
    <source>
        <dbReference type="EMBL" id="GIJ44513.1"/>
    </source>
</evidence>
<reference evidence="2" key="1">
    <citation type="submission" date="2021-01" db="EMBL/GenBank/DDBJ databases">
        <title>Whole genome shotgun sequence of Virgisporangium aliadipatigenens NBRC 105644.</title>
        <authorList>
            <person name="Komaki H."/>
            <person name="Tamura T."/>
        </authorList>
    </citation>
    <scope>NUCLEOTIDE SEQUENCE</scope>
    <source>
        <strain evidence="2">NBRC 105644</strain>
    </source>
</reference>
<keyword evidence="3" id="KW-1185">Reference proteome</keyword>
<dbReference type="AlphaFoldDB" id="A0A8J3YIE8"/>
<feature type="compositionally biased region" description="Acidic residues" evidence="1">
    <location>
        <begin position="1"/>
        <end position="10"/>
    </location>
</feature>